<dbReference type="EMBL" id="CP011974">
    <property type="protein sequence ID" value="AKO91907.1"/>
    <property type="molecule type" value="Genomic_DNA"/>
</dbReference>
<sequence>MSKYATNLDQLINMLTDEVTDVMNSDVGKKAADVTKRNIDKSVYKYDPEEYQRTYQLRDSIKNFPAKVVGNTVEVEIDHDKSMIISDPDNYTHGSPYYSPQNISSFLDIIVAEGKSGDLFGNGFWRQKRQYFNVTVQDLIQTGEHIQAMKAGFRRKGYDVR</sequence>
<dbReference type="Proteomes" id="UP000036202">
    <property type="component" value="Chromosome"/>
</dbReference>
<name>A0A0H4KCS2_9BACI</name>
<dbReference type="RefSeq" id="WP_046216867.1">
    <property type="nucleotide sequence ID" value="NZ_CP011974.1"/>
</dbReference>
<organism evidence="1 2">
    <name type="scientific">Priestia filamentosa</name>
    <dbReference type="NCBI Taxonomy" id="1402861"/>
    <lineage>
        <taxon>Bacteria</taxon>
        <taxon>Bacillati</taxon>
        <taxon>Bacillota</taxon>
        <taxon>Bacilli</taxon>
        <taxon>Bacillales</taxon>
        <taxon>Bacillaceae</taxon>
        <taxon>Priestia</taxon>
    </lineage>
</organism>
<dbReference type="KEGG" id="beo:BEH_07205"/>
<reference evidence="1 2" key="1">
    <citation type="journal article" date="2015" name="PLoS ONE">
        <title>Genome Sequence of Bacillus endophyticus and Analysis of Its Companion Mechanism in the Ketogulonigenium vulgare-Bacillus Strain Consortium.</title>
        <authorList>
            <person name="Jia N."/>
            <person name="Du J."/>
            <person name="Ding M.Z."/>
            <person name="Gao F."/>
            <person name="Yuan Y.J."/>
        </authorList>
    </citation>
    <scope>NUCLEOTIDE SEQUENCE [LARGE SCALE GENOMIC DNA]</scope>
    <source>
        <strain evidence="1 2">Hbe603</strain>
    </source>
</reference>
<evidence type="ECO:0000313" key="1">
    <source>
        <dbReference type="EMBL" id="AKO91907.1"/>
    </source>
</evidence>
<gene>
    <name evidence="1" type="ORF">BEH_07205</name>
</gene>
<proteinExistence type="predicted"/>
<protein>
    <submittedName>
        <fullName evidence="1">Uncharacterized protein</fullName>
    </submittedName>
</protein>
<keyword evidence="2" id="KW-1185">Reference proteome</keyword>
<accession>A0A0H4KCS2</accession>
<reference evidence="2" key="2">
    <citation type="submission" date="2015-06" db="EMBL/GenBank/DDBJ databases">
        <title>Genome Sequence of Bacillus endophyticus and Analysis of its Companion Mechanism in the Ketogulonigenium vulgare-Bacillus strain Consortium.</title>
        <authorList>
            <person name="Jia N."/>
            <person name="Du J."/>
            <person name="Ding M.-Z."/>
            <person name="Gao F."/>
            <person name="Yuan Y.-J."/>
        </authorList>
    </citation>
    <scope>NUCLEOTIDE SEQUENCE [LARGE SCALE GENOMIC DNA]</scope>
    <source>
        <strain evidence="2">Hbe603</strain>
    </source>
</reference>
<dbReference type="PATRIC" id="fig|135735.6.peg.1456"/>
<dbReference type="AlphaFoldDB" id="A0A0H4KCS2"/>
<evidence type="ECO:0000313" key="2">
    <source>
        <dbReference type="Proteomes" id="UP000036202"/>
    </source>
</evidence>